<gene>
    <name evidence="2" type="ORF">E6C27_scaffold67G007250</name>
</gene>
<protein>
    <submittedName>
        <fullName evidence="2">CACTA en-spm transposon protein</fullName>
    </submittedName>
</protein>
<proteinExistence type="predicted"/>
<sequence>MDAMFLKFADDLDNLTGGSLSVSDNLANERILLINSPGMEKPISLCVVHFSQAIGVCVQKTFPVRCHQWTDVDGDYIEVVKDNVQWFFVLDFNDQAMNRHFKKYNDLEEVHATQPNLLMVLAQPSLQSTRAVAELPAASENPSKPISARRAFAGAARLSQPSPEAEPASPFAIRSRSVSQPRPHHRRSHAQPRRAASIRRSAVETYDLSDSTGSSHPDCPRSPLGHRRLELRSYGSACCTCSGTCQRLGRGRGKGKGKLASDQK</sequence>
<name>A0A5A7TFL4_CUCMM</name>
<evidence type="ECO:0000256" key="1">
    <source>
        <dbReference type="SAM" id="MobiDB-lite"/>
    </source>
</evidence>
<dbReference type="AlphaFoldDB" id="A0A5A7TFL4"/>
<feature type="compositionally biased region" description="Basic residues" evidence="1">
    <location>
        <begin position="182"/>
        <end position="192"/>
    </location>
</feature>
<dbReference type="EMBL" id="SSTE01016227">
    <property type="protein sequence ID" value="KAA0042214.1"/>
    <property type="molecule type" value="Genomic_DNA"/>
</dbReference>
<accession>A0A5A7TFL4</accession>
<feature type="compositionally biased region" description="Low complexity" evidence="1">
    <location>
        <begin position="161"/>
        <end position="170"/>
    </location>
</feature>
<feature type="region of interest" description="Disordered" evidence="1">
    <location>
        <begin position="152"/>
        <end position="199"/>
    </location>
</feature>
<evidence type="ECO:0000313" key="2">
    <source>
        <dbReference type="EMBL" id="KAA0042214.1"/>
    </source>
</evidence>
<reference evidence="2 3" key="1">
    <citation type="submission" date="2019-08" db="EMBL/GenBank/DDBJ databases">
        <title>Draft genome sequences of two oriental melons (Cucumis melo L. var makuwa).</title>
        <authorList>
            <person name="Kwon S.-Y."/>
        </authorList>
    </citation>
    <scope>NUCLEOTIDE SEQUENCE [LARGE SCALE GENOMIC DNA]</scope>
    <source>
        <strain evidence="3">cv. SW 3</strain>
        <tissue evidence="2">Leaf</tissue>
    </source>
</reference>
<organism evidence="2 3">
    <name type="scientific">Cucumis melo var. makuwa</name>
    <name type="common">Oriental melon</name>
    <dbReference type="NCBI Taxonomy" id="1194695"/>
    <lineage>
        <taxon>Eukaryota</taxon>
        <taxon>Viridiplantae</taxon>
        <taxon>Streptophyta</taxon>
        <taxon>Embryophyta</taxon>
        <taxon>Tracheophyta</taxon>
        <taxon>Spermatophyta</taxon>
        <taxon>Magnoliopsida</taxon>
        <taxon>eudicotyledons</taxon>
        <taxon>Gunneridae</taxon>
        <taxon>Pentapetalae</taxon>
        <taxon>rosids</taxon>
        <taxon>fabids</taxon>
        <taxon>Cucurbitales</taxon>
        <taxon>Cucurbitaceae</taxon>
        <taxon>Benincaseae</taxon>
        <taxon>Cucumis</taxon>
    </lineage>
</organism>
<evidence type="ECO:0000313" key="3">
    <source>
        <dbReference type="Proteomes" id="UP000321393"/>
    </source>
</evidence>
<dbReference type="Proteomes" id="UP000321393">
    <property type="component" value="Unassembled WGS sequence"/>
</dbReference>
<comment type="caution">
    <text evidence="2">The sequence shown here is derived from an EMBL/GenBank/DDBJ whole genome shotgun (WGS) entry which is preliminary data.</text>
</comment>